<dbReference type="InterPro" id="IPR026960">
    <property type="entry name" value="RVT-Znf"/>
</dbReference>
<gene>
    <name evidence="2" type="ORF">IFM89_010847</name>
</gene>
<dbReference type="Pfam" id="PF13966">
    <property type="entry name" value="zf-RVT"/>
    <property type="match status" value="1"/>
</dbReference>
<organism evidence="2 3">
    <name type="scientific">Coptis chinensis</name>
    <dbReference type="NCBI Taxonomy" id="261450"/>
    <lineage>
        <taxon>Eukaryota</taxon>
        <taxon>Viridiplantae</taxon>
        <taxon>Streptophyta</taxon>
        <taxon>Embryophyta</taxon>
        <taxon>Tracheophyta</taxon>
        <taxon>Spermatophyta</taxon>
        <taxon>Magnoliopsida</taxon>
        <taxon>Ranunculales</taxon>
        <taxon>Ranunculaceae</taxon>
        <taxon>Coptidoideae</taxon>
        <taxon>Coptis</taxon>
    </lineage>
</organism>
<dbReference type="OrthoDB" id="1935089at2759"/>
<reference evidence="2 3" key="1">
    <citation type="submission" date="2020-10" db="EMBL/GenBank/DDBJ databases">
        <title>The Coptis chinensis genome and diversification of protoberbering-type alkaloids.</title>
        <authorList>
            <person name="Wang B."/>
            <person name="Shu S."/>
            <person name="Song C."/>
            <person name="Liu Y."/>
        </authorList>
    </citation>
    <scope>NUCLEOTIDE SEQUENCE [LARGE SCALE GENOMIC DNA]</scope>
    <source>
        <strain evidence="2">HL-2020</strain>
        <tissue evidence="2">Leaf</tissue>
    </source>
</reference>
<name>A0A835HZ01_9MAGN</name>
<comment type="caution">
    <text evidence="2">The sequence shown here is derived from an EMBL/GenBank/DDBJ whole genome shotgun (WGS) entry which is preliminary data.</text>
</comment>
<evidence type="ECO:0000313" key="2">
    <source>
        <dbReference type="EMBL" id="KAF9608715.1"/>
    </source>
</evidence>
<dbReference type="AlphaFoldDB" id="A0A835HZ01"/>
<dbReference type="Proteomes" id="UP000631114">
    <property type="component" value="Unassembled WGS sequence"/>
</dbReference>
<feature type="domain" description="Reverse transcriptase zinc-binding" evidence="1">
    <location>
        <begin position="256"/>
        <end position="340"/>
    </location>
</feature>
<sequence length="443" mass="51631">MEGHSIFVLAQKLKRLKGVLNSWNRNVFGNLGTQVREESAALESMQKDLERNYNDVLANEIINQENKVKGLLEQEESFWRQKSKVKWDNELDKSTKFFHALAYMNRNKSFIIEMENKEGATLTDQKEIGELIVQQFMKKLKRVELLLDDDLINLMPRSVTEEDNENLIKMPPLEEIKKAVFYLNPNSSPGPDGFTDYWDIVVHGRDHFIRSSASPKTYDNFLGFEHSRGWISAKLETPDQQREDSRVWRQSTDGLFTVGSAYVAIRKRANVLPWAKFLWLAEMLPRTLGTGWKILHSAMHTDEKLRGKNFKMASRCCICTVAEETQDHILFECSFAQRCWELIAHKMHHHRRIANREEMFIKCRNDSLLLQDLWKAVSISCLVAIWRNRNGVIYGSKKWSISSVMYQVHGAVKRAYDRSKKPMNNTTRDLAVLKLRLGSYWPN</sequence>
<protein>
    <recommendedName>
        <fullName evidence="1">Reverse transcriptase zinc-binding domain-containing protein</fullName>
    </recommendedName>
</protein>
<accession>A0A835HZ01</accession>
<keyword evidence="3" id="KW-1185">Reference proteome</keyword>
<dbReference type="EMBL" id="JADFTS010000004">
    <property type="protein sequence ID" value="KAF9608715.1"/>
    <property type="molecule type" value="Genomic_DNA"/>
</dbReference>
<evidence type="ECO:0000259" key="1">
    <source>
        <dbReference type="Pfam" id="PF13966"/>
    </source>
</evidence>
<proteinExistence type="predicted"/>
<evidence type="ECO:0000313" key="3">
    <source>
        <dbReference type="Proteomes" id="UP000631114"/>
    </source>
</evidence>